<protein>
    <recommendedName>
        <fullName evidence="4">ubiquitinyl hydrolase 1</fullName>
        <ecNumber evidence="4">3.4.19.12</ecNumber>
    </recommendedName>
</protein>
<dbReference type="Gramene" id="C.cajan_24814.t">
    <property type="protein sequence ID" value="C.cajan_24814.t"/>
    <property type="gene ID" value="C.cajan_24814"/>
</dbReference>
<accession>A0A151SB01</accession>
<dbReference type="PANTHER" id="PTHR24006">
    <property type="entry name" value="UBIQUITIN CARBOXYL-TERMINAL HYDROLASE"/>
    <property type="match status" value="1"/>
</dbReference>
<gene>
    <name evidence="12" type="ORF">KK1_026288</name>
</gene>
<evidence type="ECO:0000256" key="2">
    <source>
        <dbReference type="ARBA" id="ARBA00004123"/>
    </source>
</evidence>
<dbReference type="SUPFAM" id="SSF54001">
    <property type="entry name" value="Cysteine proteinases"/>
    <property type="match status" value="1"/>
</dbReference>
<evidence type="ECO:0000313" key="12">
    <source>
        <dbReference type="EMBL" id="KYP51931.1"/>
    </source>
</evidence>
<reference evidence="12" key="1">
    <citation type="journal article" date="2012" name="Nat. Biotechnol.">
        <title>Draft genome sequence of pigeonpea (Cajanus cajan), an orphan legume crop of resource-poor farmers.</title>
        <authorList>
            <person name="Varshney R.K."/>
            <person name="Chen W."/>
            <person name="Li Y."/>
            <person name="Bharti A.K."/>
            <person name="Saxena R.K."/>
            <person name="Schlueter J.A."/>
            <person name="Donoghue M.T."/>
            <person name="Azam S."/>
            <person name="Fan G."/>
            <person name="Whaley A.M."/>
            <person name="Farmer A.D."/>
            <person name="Sheridan J."/>
            <person name="Iwata A."/>
            <person name="Tuteja R."/>
            <person name="Penmetsa R.V."/>
            <person name="Wu W."/>
            <person name="Upadhyaya H.D."/>
            <person name="Yang S.P."/>
            <person name="Shah T."/>
            <person name="Saxena K.B."/>
            <person name="Michael T."/>
            <person name="McCombie W.R."/>
            <person name="Yang B."/>
            <person name="Zhang G."/>
            <person name="Yang H."/>
            <person name="Wang J."/>
            <person name="Spillane C."/>
            <person name="Cook D.R."/>
            <person name="May G.D."/>
            <person name="Xu X."/>
            <person name="Jackson S.A."/>
        </authorList>
    </citation>
    <scope>NUCLEOTIDE SEQUENCE [LARGE SCALE GENOMIC DNA]</scope>
</reference>
<dbReference type="STRING" id="3821.A0A151SB01"/>
<dbReference type="PROSITE" id="PS50235">
    <property type="entry name" value="USP_3"/>
    <property type="match status" value="1"/>
</dbReference>
<proteinExistence type="inferred from homology"/>
<keyword evidence="8" id="KW-0788">Thiol protease</keyword>
<evidence type="ECO:0000256" key="5">
    <source>
        <dbReference type="ARBA" id="ARBA00022670"/>
    </source>
</evidence>
<dbReference type="PANTHER" id="PTHR24006:SF722">
    <property type="entry name" value="UBIQUITIN CARBOXYL-TERMINAL HYDROLASE 48"/>
    <property type="match status" value="1"/>
</dbReference>
<dbReference type="Gene3D" id="3.90.70.10">
    <property type="entry name" value="Cysteine proteinases"/>
    <property type="match status" value="1"/>
</dbReference>
<evidence type="ECO:0000256" key="1">
    <source>
        <dbReference type="ARBA" id="ARBA00000707"/>
    </source>
</evidence>
<dbReference type="GO" id="GO:0016579">
    <property type="term" value="P:protein deubiquitination"/>
    <property type="evidence" value="ECO:0007669"/>
    <property type="project" value="InterPro"/>
</dbReference>
<evidence type="ECO:0000256" key="8">
    <source>
        <dbReference type="ARBA" id="ARBA00022807"/>
    </source>
</evidence>
<dbReference type="GO" id="GO:0005634">
    <property type="term" value="C:nucleus"/>
    <property type="evidence" value="ECO:0007669"/>
    <property type="project" value="UniProtKB-SubCell"/>
</dbReference>
<comment type="subcellular location">
    <subcellularLocation>
        <location evidence="2">Nucleus</location>
    </subcellularLocation>
</comment>
<dbReference type="InterPro" id="IPR018200">
    <property type="entry name" value="USP_CS"/>
</dbReference>
<feature type="domain" description="USP" evidence="11">
    <location>
        <begin position="1"/>
        <end position="205"/>
    </location>
</feature>
<dbReference type="GO" id="GO:0005829">
    <property type="term" value="C:cytosol"/>
    <property type="evidence" value="ECO:0007669"/>
    <property type="project" value="TreeGrafter"/>
</dbReference>
<dbReference type="GO" id="GO:0006508">
    <property type="term" value="P:proteolysis"/>
    <property type="evidence" value="ECO:0007669"/>
    <property type="project" value="UniProtKB-KW"/>
</dbReference>
<dbReference type="AlphaFoldDB" id="A0A151SB01"/>
<evidence type="ECO:0000256" key="10">
    <source>
        <dbReference type="SAM" id="SignalP"/>
    </source>
</evidence>
<dbReference type="InterPro" id="IPR038765">
    <property type="entry name" value="Papain-like_cys_pep_sf"/>
</dbReference>
<feature type="signal peptide" evidence="10">
    <location>
        <begin position="1"/>
        <end position="24"/>
    </location>
</feature>
<dbReference type="InterPro" id="IPR028889">
    <property type="entry name" value="USP"/>
</dbReference>
<keyword evidence="10" id="KW-0732">Signal</keyword>
<sequence>MMRYCPLWALALTILLLVITQKASQSLKCSQCGRDSEASYKLEDFYGLELNIKGLKGLDESLDDYLAIEELHGDNQYFCQACKTRVDATRSIKLCTLPDVLNFQLKRYVFLPQNTTKKKVTYAFSFNAELDMCHRLSESSQFELKYDLSAVLIHKGTAVNIGHYIAHIKDVNTGQWWEFDDEHVTNLGCHPFGEGASSSKFVKKDVLHSNCSEAMVANSNGNGLNATHLKSSLVEAFSCSDANMLMYHLKHGKKGGMVYCANLKEVEGNADIVQDSGCLPSHLVEEIRNFNASYLDSCEQ</sequence>
<evidence type="ECO:0000256" key="7">
    <source>
        <dbReference type="ARBA" id="ARBA00022801"/>
    </source>
</evidence>
<dbReference type="EMBL" id="KQ483431">
    <property type="protein sequence ID" value="KYP51931.1"/>
    <property type="molecule type" value="Genomic_DNA"/>
</dbReference>
<evidence type="ECO:0000256" key="3">
    <source>
        <dbReference type="ARBA" id="ARBA00009085"/>
    </source>
</evidence>
<dbReference type="PROSITE" id="PS00973">
    <property type="entry name" value="USP_2"/>
    <property type="match status" value="1"/>
</dbReference>
<keyword evidence="7 12" id="KW-0378">Hydrolase</keyword>
<keyword evidence="5" id="KW-0645">Protease</keyword>
<dbReference type="Proteomes" id="UP000075243">
    <property type="component" value="Unassembled WGS sequence"/>
</dbReference>
<comment type="catalytic activity">
    <reaction evidence="1">
        <text>Thiol-dependent hydrolysis of ester, thioester, amide, peptide and isopeptide bonds formed by the C-terminal Gly of ubiquitin (a 76-residue protein attached to proteins as an intracellular targeting signal).</text>
        <dbReference type="EC" id="3.4.19.12"/>
    </reaction>
</comment>
<dbReference type="InterPro" id="IPR001394">
    <property type="entry name" value="Peptidase_C19_UCH"/>
</dbReference>
<comment type="similarity">
    <text evidence="3">Belongs to the peptidase C19 family.</text>
</comment>
<dbReference type="Pfam" id="PF00443">
    <property type="entry name" value="UCH"/>
    <property type="match status" value="1"/>
</dbReference>
<keyword evidence="6" id="KW-0833">Ubl conjugation pathway</keyword>
<evidence type="ECO:0000256" key="4">
    <source>
        <dbReference type="ARBA" id="ARBA00012759"/>
    </source>
</evidence>
<evidence type="ECO:0000256" key="6">
    <source>
        <dbReference type="ARBA" id="ARBA00022786"/>
    </source>
</evidence>
<evidence type="ECO:0000256" key="9">
    <source>
        <dbReference type="ARBA" id="ARBA00023242"/>
    </source>
</evidence>
<evidence type="ECO:0000259" key="11">
    <source>
        <dbReference type="PROSITE" id="PS50235"/>
    </source>
</evidence>
<keyword evidence="9" id="KW-0539">Nucleus</keyword>
<dbReference type="GO" id="GO:0004843">
    <property type="term" value="F:cysteine-type deubiquitinase activity"/>
    <property type="evidence" value="ECO:0007669"/>
    <property type="project" value="UniProtKB-EC"/>
</dbReference>
<feature type="chain" id="PRO_5007588437" description="ubiquitinyl hydrolase 1" evidence="10">
    <location>
        <begin position="25"/>
        <end position="300"/>
    </location>
</feature>
<name>A0A151SB01_CAJCA</name>
<dbReference type="EC" id="3.4.19.12" evidence="4"/>
<evidence type="ECO:0000313" key="13">
    <source>
        <dbReference type="Proteomes" id="UP000075243"/>
    </source>
</evidence>
<keyword evidence="13" id="KW-1185">Reference proteome</keyword>
<organism evidence="12 13">
    <name type="scientific">Cajanus cajan</name>
    <name type="common">Pigeon pea</name>
    <name type="synonym">Cajanus indicus</name>
    <dbReference type="NCBI Taxonomy" id="3821"/>
    <lineage>
        <taxon>Eukaryota</taxon>
        <taxon>Viridiplantae</taxon>
        <taxon>Streptophyta</taxon>
        <taxon>Embryophyta</taxon>
        <taxon>Tracheophyta</taxon>
        <taxon>Spermatophyta</taxon>
        <taxon>Magnoliopsida</taxon>
        <taxon>eudicotyledons</taxon>
        <taxon>Gunneridae</taxon>
        <taxon>Pentapetalae</taxon>
        <taxon>rosids</taxon>
        <taxon>fabids</taxon>
        <taxon>Fabales</taxon>
        <taxon>Fabaceae</taxon>
        <taxon>Papilionoideae</taxon>
        <taxon>50 kb inversion clade</taxon>
        <taxon>NPAAA clade</taxon>
        <taxon>indigoferoid/millettioid clade</taxon>
        <taxon>Phaseoleae</taxon>
        <taxon>Cajanus</taxon>
    </lineage>
</organism>
<dbReference type="InterPro" id="IPR050164">
    <property type="entry name" value="Peptidase_C19"/>
</dbReference>